<keyword evidence="3" id="KW-0560">Oxidoreductase</keyword>
<dbReference type="EMBL" id="JAHLUX010000011">
    <property type="protein sequence ID" value="KAG7816206.1"/>
    <property type="molecule type" value="Genomic_DNA"/>
</dbReference>
<organism evidence="5 6">
    <name type="scientific">Pichia angusta</name>
    <name type="common">Yeast</name>
    <name type="synonym">Hansenula polymorpha</name>
    <dbReference type="NCBI Taxonomy" id="870730"/>
    <lineage>
        <taxon>Eukaryota</taxon>
        <taxon>Fungi</taxon>
        <taxon>Dikarya</taxon>
        <taxon>Ascomycota</taxon>
        <taxon>Saccharomycotina</taxon>
        <taxon>Pichiomycetes</taxon>
        <taxon>Pichiales</taxon>
        <taxon>Pichiaceae</taxon>
        <taxon>Ogataea</taxon>
    </lineage>
</organism>
<protein>
    <submittedName>
        <fullName evidence="5">Uncharacterized protein</fullName>
    </submittedName>
</protein>
<evidence type="ECO:0000313" key="5">
    <source>
        <dbReference type="EMBL" id="KAG7816206.1"/>
    </source>
</evidence>
<dbReference type="AlphaFoldDB" id="A0AAN6I3D2"/>
<dbReference type="GeneID" id="66128813"/>
<dbReference type="PRINTS" id="PR00080">
    <property type="entry name" value="SDRFAMILY"/>
</dbReference>
<dbReference type="Proteomes" id="UP001196530">
    <property type="component" value="Unassembled WGS sequence"/>
</dbReference>
<dbReference type="FunFam" id="3.40.50.720:FF:000047">
    <property type="entry name" value="NADP-dependent L-serine/L-allo-threonine dehydrogenase"/>
    <property type="match status" value="1"/>
</dbReference>
<reference evidence="5" key="1">
    <citation type="journal article" date="2021" name="G3 (Bethesda)">
        <title>Genomic diversity, chromosomal rearrangements, and interspecies hybridization in the ogataea polymorpha species complex.</title>
        <authorList>
            <person name="Hanson S.J."/>
            <person name="Cinneide E.O."/>
            <person name="Salzberg L.I."/>
            <person name="Wolfe K.H."/>
            <person name="McGowan J."/>
            <person name="Fitzpatrick D.A."/>
            <person name="Matlin K."/>
        </authorList>
    </citation>
    <scope>NUCLEOTIDE SEQUENCE</scope>
    <source>
        <strain evidence="5">61-244</strain>
    </source>
</reference>
<name>A0AAN6I3D2_PICAN</name>
<dbReference type="Gene3D" id="3.40.50.720">
    <property type="entry name" value="NAD(P)-binding Rossmann-like Domain"/>
    <property type="match status" value="1"/>
</dbReference>
<dbReference type="PROSITE" id="PS00061">
    <property type="entry name" value="ADH_SHORT"/>
    <property type="match status" value="1"/>
</dbReference>
<sequence length="254" mass="27689">MRCSVRGKTVLVTGASAGIGLEAARAFADETAGDVRLVLAARRIDRLEKTKTSLEELYPAIKVFVAQLDIQKPDLVRQFVLSLPQEFSEIDILVNNAGVALGRDPVGTGDPGAVQTMLDTNVLGLITLTQEIVPGMRRRNRGDIVNVGSIAGRTPYPGGAVYCATKAAVKYFTRSLRKELLDTRIRVMEVVPGAVDTELRYVRHGGVRSELEDKFMGENPLAAVEIADFIVYACTRRENTVIAEAVIVPTYQSR</sequence>
<evidence type="ECO:0000256" key="2">
    <source>
        <dbReference type="ARBA" id="ARBA00022857"/>
    </source>
</evidence>
<dbReference type="InterPro" id="IPR020904">
    <property type="entry name" value="Sc_DH/Rdtase_CS"/>
</dbReference>
<dbReference type="PANTHER" id="PTHR42901">
    <property type="entry name" value="ALCOHOL DEHYDROGENASE"/>
    <property type="match status" value="1"/>
</dbReference>
<dbReference type="GO" id="GO:0016616">
    <property type="term" value="F:oxidoreductase activity, acting on the CH-OH group of donors, NAD or NADP as acceptor"/>
    <property type="evidence" value="ECO:0007669"/>
    <property type="project" value="UniProtKB-ARBA"/>
</dbReference>
<keyword evidence="2" id="KW-0521">NADP</keyword>
<dbReference type="RefSeq" id="XP_043057757.1">
    <property type="nucleotide sequence ID" value="XM_043205496.1"/>
</dbReference>
<comment type="similarity">
    <text evidence="1 4">Belongs to the short-chain dehydrogenases/reductases (SDR) family.</text>
</comment>
<dbReference type="InterPro" id="IPR002347">
    <property type="entry name" value="SDR_fam"/>
</dbReference>
<comment type="caution">
    <text evidence="5">The sequence shown here is derived from an EMBL/GenBank/DDBJ whole genome shotgun (WGS) entry which is preliminary data.</text>
</comment>
<dbReference type="SUPFAM" id="SSF51735">
    <property type="entry name" value="NAD(P)-binding Rossmann-fold domains"/>
    <property type="match status" value="1"/>
</dbReference>
<dbReference type="PANTHER" id="PTHR42901:SF1">
    <property type="entry name" value="ALCOHOL DEHYDROGENASE"/>
    <property type="match status" value="1"/>
</dbReference>
<dbReference type="Pfam" id="PF00106">
    <property type="entry name" value="adh_short"/>
    <property type="match status" value="1"/>
</dbReference>
<proteinExistence type="inferred from homology"/>
<dbReference type="InterPro" id="IPR036291">
    <property type="entry name" value="NAD(P)-bd_dom_sf"/>
</dbReference>
<gene>
    <name evidence="5" type="ORF">KL928_004762</name>
</gene>
<evidence type="ECO:0000256" key="4">
    <source>
        <dbReference type="RuleBase" id="RU000363"/>
    </source>
</evidence>
<dbReference type="PRINTS" id="PR00081">
    <property type="entry name" value="GDHRDH"/>
</dbReference>
<evidence type="ECO:0000313" key="6">
    <source>
        <dbReference type="Proteomes" id="UP001196530"/>
    </source>
</evidence>
<evidence type="ECO:0000256" key="1">
    <source>
        <dbReference type="ARBA" id="ARBA00006484"/>
    </source>
</evidence>
<accession>A0AAN6I3D2</accession>
<evidence type="ECO:0000256" key="3">
    <source>
        <dbReference type="ARBA" id="ARBA00023002"/>
    </source>
</evidence>